<gene>
    <name evidence="2" type="ORF">HPB51_001492</name>
</gene>
<accession>A0A9J6EVM6</accession>
<feature type="region of interest" description="Disordered" evidence="1">
    <location>
        <begin position="1"/>
        <end position="309"/>
    </location>
</feature>
<reference evidence="2" key="1">
    <citation type="journal article" date="2020" name="Cell">
        <title>Large-Scale Comparative Analyses of Tick Genomes Elucidate Their Genetic Diversity and Vector Capacities.</title>
        <authorList>
            <consortium name="Tick Genome and Microbiome Consortium (TIGMIC)"/>
            <person name="Jia N."/>
            <person name="Wang J."/>
            <person name="Shi W."/>
            <person name="Du L."/>
            <person name="Sun Y."/>
            <person name="Zhan W."/>
            <person name="Jiang J.F."/>
            <person name="Wang Q."/>
            <person name="Zhang B."/>
            <person name="Ji P."/>
            <person name="Bell-Sakyi L."/>
            <person name="Cui X.M."/>
            <person name="Yuan T.T."/>
            <person name="Jiang B.G."/>
            <person name="Yang W.F."/>
            <person name="Lam T.T."/>
            <person name="Chang Q.C."/>
            <person name="Ding S.J."/>
            <person name="Wang X.J."/>
            <person name="Zhu J.G."/>
            <person name="Ruan X.D."/>
            <person name="Zhao L."/>
            <person name="Wei J.T."/>
            <person name="Ye R.Z."/>
            <person name="Que T.C."/>
            <person name="Du C.H."/>
            <person name="Zhou Y.H."/>
            <person name="Cheng J.X."/>
            <person name="Dai P.F."/>
            <person name="Guo W.B."/>
            <person name="Han X.H."/>
            <person name="Huang E.J."/>
            <person name="Li L.F."/>
            <person name="Wei W."/>
            <person name="Gao Y.C."/>
            <person name="Liu J.Z."/>
            <person name="Shao H.Z."/>
            <person name="Wang X."/>
            <person name="Wang C.C."/>
            <person name="Yang T.C."/>
            <person name="Huo Q.B."/>
            <person name="Li W."/>
            <person name="Chen H.Y."/>
            <person name="Chen S.E."/>
            <person name="Zhou L.G."/>
            <person name="Ni X.B."/>
            <person name="Tian J.H."/>
            <person name="Sheng Y."/>
            <person name="Liu T."/>
            <person name="Pan Y.S."/>
            <person name="Xia L.Y."/>
            <person name="Li J."/>
            <person name="Zhao F."/>
            <person name="Cao W.C."/>
        </authorList>
    </citation>
    <scope>NUCLEOTIDE SEQUENCE</scope>
    <source>
        <strain evidence="2">Rmic-2018</strain>
    </source>
</reference>
<organism evidence="2 3">
    <name type="scientific">Rhipicephalus microplus</name>
    <name type="common">Cattle tick</name>
    <name type="synonym">Boophilus microplus</name>
    <dbReference type="NCBI Taxonomy" id="6941"/>
    <lineage>
        <taxon>Eukaryota</taxon>
        <taxon>Metazoa</taxon>
        <taxon>Ecdysozoa</taxon>
        <taxon>Arthropoda</taxon>
        <taxon>Chelicerata</taxon>
        <taxon>Arachnida</taxon>
        <taxon>Acari</taxon>
        <taxon>Parasitiformes</taxon>
        <taxon>Ixodida</taxon>
        <taxon>Ixodoidea</taxon>
        <taxon>Ixodidae</taxon>
        <taxon>Rhipicephalinae</taxon>
        <taxon>Rhipicephalus</taxon>
        <taxon>Boophilus</taxon>
    </lineage>
</organism>
<feature type="compositionally biased region" description="Low complexity" evidence="1">
    <location>
        <begin position="43"/>
        <end position="57"/>
    </location>
</feature>
<feature type="compositionally biased region" description="Basic residues" evidence="1">
    <location>
        <begin position="76"/>
        <end position="85"/>
    </location>
</feature>
<protein>
    <submittedName>
        <fullName evidence="2">Uncharacterized protein</fullName>
    </submittedName>
</protein>
<proteinExistence type="predicted"/>
<reference evidence="2" key="2">
    <citation type="submission" date="2021-09" db="EMBL/GenBank/DDBJ databases">
        <authorList>
            <person name="Jia N."/>
            <person name="Wang J."/>
            <person name="Shi W."/>
            <person name="Du L."/>
            <person name="Sun Y."/>
            <person name="Zhan W."/>
            <person name="Jiang J."/>
            <person name="Wang Q."/>
            <person name="Zhang B."/>
            <person name="Ji P."/>
            <person name="Sakyi L.B."/>
            <person name="Cui X."/>
            <person name="Yuan T."/>
            <person name="Jiang B."/>
            <person name="Yang W."/>
            <person name="Lam T.T.-Y."/>
            <person name="Chang Q."/>
            <person name="Ding S."/>
            <person name="Wang X."/>
            <person name="Zhu J."/>
            <person name="Ruan X."/>
            <person name="Zhao L."/>
            <person name="Wei J."/>
            <person name="Que T."/>
            <person name="Du C."/>
            <person name="Cheng J."/>
            <person name="Dai P."/>
            <person name="Han X."/>
            <person name="Huang E."/>
            <person name="Gao Y."/>
            <person name="Liu J."/>
            <person name="Shao H."/>
            <person name="Ye R."/>
            <person name="Li L."/>
            <person name="Wei W."/>
            <person name="Wang X."/>
            <person name="Wang C."/>
            <person name="Huo Q."/>
            <person name="Li W."/>
            <person name="Guo W."/>
            <person name="Chen H."/>
            <person name="Chen S."/>
            <person name="Zhou L."/>
            <person name="Zhou L."/>
            <person name="Ni X."/>
            <person name="Tian J."/>
            <person name="Zhou Y."/>
            <person name="Sheng Y."/>
            <person name="Liu T."/>
            <person name="Pan Y."/>
            <person name="Xia L."/>
            <person name="Li J."/>
            <person name="Zhao F."/>
            <person name="Cao W."/>
        </authorList>
    </citation>
    <scope>NUCLEOTIDE SEQUENCE</scope>
    <source>
        <strain evidence="2">Rmic-2018</strain>
        <tissue evidence="2">Larvae</tissue>
    </source>
</reference>
<dbReference type="AlphaFoldDB" id="A0A9J6EVM6"/>
<feature type="compositionally biased region" description="Polar residues" evidence="1">
    <location>
        <begin position="237"/>
        <end position="249"/>
    </location>
</feature>
<comment type="caution">
    <text evidence="2">The sequence shown here is derived from an EMBL/GenBank/DDBJ whole genome shotgun (WGS) entry which is preliminary data.</text>
</comment>
<dbReference type="EMBL" id="JABSTU010000001">
    <property type="protein sequence ID" value="KAH8038378.1"/>
    <property type="molecule type" value="Genomic_DNA"/>
</dbReference>
<dbReference type="Proteomes" id="UP000821866">
    <property type="component" value="Chromosome 1"/>
</dbReference>
<name>A0A9J6EVM6_RHIMP</name>
<feature type="compositionally biased region" description="Low complexity" evidence="1">
    <location>
        <begin position="209"/>
        <end position="226"/>
    </location>
</feature>
<feature type="compositionally biased region" description="Polar residues" evidence="1">
    <location>
        <begin position="16"/>
        <end position="26"/>
    </location>
</feature>
<keyword evidence="3" id="KW-1185">Reference proteome</keyword>
<evidence type="ECO:0000256" key="1">
    <source>
        <dbReference type="SAM" id="MobiDB-lite"/>
    </source>
</evidence>
<feature type="compositionally biased region" description="Polar residues" evidence="1">
    <location>
        <begin position="172"/>
        <end position="184"/>
    </location>
</feature>
<evidence type="ECO:0000313" key="3">
    <source>
        <dbReference type="Proteomes" id="UP000821866"/>
    </source>
</evidence>
<feature type="compositionally biased region" description="Basic and acidic residues" evidence="1">
    <location>
        <begin position="86"/>
        <end position="100"/>
    </location>
</feature>
<evidence type="ECO:0000313" key="2">
    <source>
        <dbReference type="EMBL" id="KAH8038378.1"/>
    </source>
</evidence>
<sequence length="375" mass="40559">MSSRRSPDKNVAPDNHTGTSSSSSGQPKRAQWFTLAQWAANRSSSTETSLSSTILKTSDQEPDKTRGGPSEPDARSRRRLRTSKPKRGDDGGFSAHRRESAVSNRRRRDGSLSEAGPAKKTPHREHGGSSESTAPWPAAPTGEPRGSTRQGSFWSRPYLRGEHSMRPLGRVSSPTSTGGQSFRTASHPRDDSPTHAGPIDSPGPSGRQSLEAPSAKASAPSSVPESNEPSGARQPEASPQRSSRSTENVRSPRPEEPRDNRASTSPARMSDVTKATTDVGGTSEIPERSASRPSGQPGSAARCDEGRREYHRATECTEKLCGFSRKRASSYRDALLPELCARSCNVTRRTVTISPCRHWRSKLYTKPAKRSSCSS</sequence>
<feature type="compositionally biased region" description="Polar residues" evidence="1">
    <location>
        <begin position="262"/>
        <end position="280"/>
    </location>
</feature>
<feature type="compositionally biased region" description="Basic and acidic residues" evidence="1">
    <location>
        <begin position="250"/>
        <end position="261"/>
    </location>
</feature>